<reference evidence="11 12" key="1">
    <citation type="submission" date="2018-08" db="EMBL/GenBank/DDBJ databases">
        <title>Draft genome sequence of Psychrilyobacter sp. strain SD5 isolated from Black Sea water.</title>
        <authorList>
            <person name="Yadav S."/>
            <person name="Villanueva L."/>
            <person name="Damste J.S.S."/>
        </authorList>
    </citation>
    <scope>NUCLEOTIDE SEQUENCE [LARGE SCALE GENOMIC DNA]</scope>
    <source>
        <strain evidence="11 12">SD5</strain>
    </source>
</reference>
<gene>
    <name evidence="11" type="ORF">DYH56_07525</name>
</gene>
<evidence type="ECO:0000256" key="1">
    <source>
        <dbReference type="ARBA" id="ARBA00001974"/>
    </source>
</evidence>
<dbReference type="Proteomes" id="UP000263486">
    <property type="component" value="Unassembled WGS sequence"/>
</dbReference>
<evidence type="ECO:0000256" key="5">
    <source>
        <dbReference type="ARBA" id="ARBA00022630"/>
    </source>
</evidence>
<comment type="catalytic activity">
    <reaction evidence="9">
        <text>L-aspartate + O2 = iminosuccinate + H2O2</text>
        <dbReference type="Rhea" id="RHEA:25876"/>
        <dbReference type="ChEBI" id="CHEBI:15379"/>
        <dbReference type="ChEBI" id="CHEBI:16240"/>
        <dbReference type="ChEBI" id="CHEBI:29991"/>
        <dbReference type="ChEBI" id="CHEBI:77875"/>
        <dbReference type="EC" id="1.4.3.16"/>
    </reaction>
    <physiologicalReaction direction="left-to-right" evidence="9">
        <dbReference type="Rhea" id="RHEA:25877"/>
    </physiologicalReaction>
</comment>
<feature type="domain" description="FAD-dependent oxidoreductase 2 FAD-binding" evidence="10">
    <location>
        <begin position="6"/>
        <end position="370"/>
    </location>
</feature>
<dbReference type="EMBL" id="QUAJ01000011">
    <property type="protein sequence ID" value="REI41273.1"/>
    <property type="molecule type" value="Genomic_DNA"/>
</dbReference>
<dbReference type="Gene3D" id="3.90.700.10">
    <property type="entry name" value="Succinate dehydrogenase/fumarate reductase flavoprotein, catalytic domain"/>
    <property type="match status" value="1"/>
</dbReference>
<dbReference type="Gene3D" id="3.50.50.60">
    <property type="entry name" value="FAD/NAD(P)-binding domain"/>
    <property type="match status" value="1"/>
</dbReference>
<evidence type="ECO:0000256" key="9">
    <source>
        <dbReference type="ARBA" id="ARBA00048305"/>
    </source>
</evidence>
<evidence type="ECO:0000256" key="4">
    <source>
        <dbReference type="ARBA" id="ARBA00012173"/>
    </source>
</evidence>
<evidence type="ECO:0000256" key="6">
    <source>
        <dbReference type="ARBA" id="ARBA00022642"/>
    </source>
</evidence>
<dbReference type="PANTHER" id="PTHR42716">
    <property type="entry name" value="L-ASPARTATE OXIDASE"/>
    <property type="match status" value="1"/>
</dbReference>
<name>A0ABX9KHB8_9FUSO</name>
<comment type="cofactor">
    <cofactor evidence="1">
        <name>FAD</name>
        <dbReference type="ChEBI" id="CHEBI:57692"/>
    </cofactor>
</comment>
<keyword evidence="8 11" id="KW-0560">Oxidoreductase</keyword>
<dbReference type="SUPFAM" id="SSF56425">
    <property type="entry name" value="Succinate dehydrogenase/fumarate reductase flavoprotein, catalytic domain"/>
    <property type="match status" value="1"/>
</dbReference>
<accession>A0ABX9KHB8</accession>
<comment type="pathway">
    <text evidence="2">Cofactor biosynthesis; NAD(+) biosynthesis; iminoaspartate from L-aspartate (oxidase route): step 1/1.</text>
</comment>
<dbReference type="InterPro" id="IPR003953">
    <property type="entry name" value="FAD-dep_OxRdtase_2_FAD-bd"/>
</dbReference>
<keyword evidence="12" id="KW-1185">Reference proteome</keyword>
<keyword evidence="6" id="KW-0662">Pyridine nucleotide biosynthesis</keyword>
<dbReference type="GO" id="GO:0008734">
    <property type="term" value="F:L-aspartate oxidase activity"/>
    <property type="evidence" value="ECO:0007669"/>
    <property type="project" value="UniProtKB-EC"/>
</dbReference>
<dbReference type="EC" id="1.4.3.16" evidence="4"/>
<evidence type="ECO:0000313" key="12">
    <source>
        <dbReference type="Proteomes" id="UP000263486"/>
    </source>
</evidence>
<organism evidence="11 12">
    <name type="scientific">Psychrilyobacter piezotolerans</name>
    <dbReference type="NCBI Taxonomy" id="2293438"/>
    <lineage>
        <taxon>Bacteria</taxon>
        <taxon>Fusobacteriati</taxon>
        <taxon>Fusobacteriota</taxon>
        <taxon>Fusobacteriia</taxon>
        <taxon>Fusobacteriales</taxon>
        <taxon>Fusobacteriaceae</taxon>
        <taxon>Psychrilyobacter</taxon>
    </lineage>
</organism>
<comment type="caution">
    <text evidence="11">The sequence shown here is derived from an EMBL/GenBank/DDBJ whole genome shotgun (WGS) entry which is preliminary data.</text>
</comment>
<dbReference type="InterPro" id="IPR036188">
    <property type="entry name" value="FAD/NAD-bd_sf"/>
</dbReference>
<evidence type="ECO:0000256" key="8">
    <source>
        <dbReference type="ARBA" id="ARBA00023002"/>
    </source>
</evidence>
<evidence type="ECO:0000256" key="2">
    <source>
        <dbReference type="ARBA" id="ARBA00004950"/>
    </source>
</evidence>
<dbReference type="InterPro" id="IPR005288">
    <property type="entry name" value="NadB"/>
</dbReference>
<keyword evidence="5" id="KW-0285">Flavoprotein</keyword>
<dbReference type="InterPro" id="IPR027477">
    <property type="entry name" value="Succ_DH/fumarate_Rdtase_cat_sf"/>
</dbReference>
<protein>
    <recommendedName>
        <fullName evidence="4">L-aspartate oxidase</fullName>
        <ecNumber evidence="4">1.4.3.16</ecNumber>
    </recommendedName>
</protein>
<evidence type="ECO:0000256" key="3">
    <source>
        <dbReference type="ARBA" id="ARBA00008562"/>
    </source>
</evidence>
<dbReference type="Pfam" id="PF00890">
    <property type="entry name" value="FAD_binding_2"/>
    <property type="match status" value="1"/>
</dbReference>
<sequence>MDMNYDVIICGSGIAGIYTALNISSDLKIAIITNGKLENCNTYLAQGGITTVRNIEDRESFIEDTLYAGGNENNLETVRLIADEADENIKKLVSMGVPFNRDDHGNLLYTREAAHSKRRILYANDQTGKHIFLTLIEEMKKRENIEIFSEVEILDLIVSDGNSCGVLGYDKDKNILKFWGEKVVLATGGIGGLFKNSTNMRNLKGIGVALAKKHGVGISDVGAIQFHPTAFYDPQSERRFLISESLRGEGAKLRDLEGNRFVDELLPRDVVAASIEAKKKEIGSPYVYLDATKLKSDYLKVRFKGIYENLLEKGYDLAKDLIPITTSQHYFMGGITVDMDGKTSLDGLYACGEIAFTGLHGRNRLASNSLLEGLVFGNRVAMSINREIEDVKLKMYNVEVIQELPRNIDIEKIEEENRKLVIDEILKVREDLKDELSVN</sequence>
<dbReference type="SUPFAM" id="SSF51905">
    <property type="entry name" value="FAD/NAD(P)-binding domain"/>
    <property type="match status" value="1"/>
</dbReference>
<dbReference type="PANTHER" id="PTHR42716:SF2">
    <property type="entry name" value="L-ASPARTATE OXIDASE, CHLOROPLASTIC"/>
    <property type="match status" value="1"/>
</dbReference>
<dbReference type="PRINTS" id="PR00368">
    <property type="entry name" value="FADPNR"/>
</dbReference>
<dbReference type="NCBIfam" id="NF004820">
    <property type="entry name" value="PRK06175.1"/>
    <property type="match status" value="1"/>
</dbReference>
<evidence type="ECO:0000256" key="7">
    <source>
        <dbReference type="ARBA" id="ARBA00022827"/>
    </source>
</evidence>
<evidence type="ECO:0000313" key="11">
    <source>
        <dbReference type="EMBL" id="REI41273.1"/>
    </source>
</evidence>
<comment type="similarity">
    <text evidence="3">Belongs to the FAD-dependent oxidoreductase 2 family. NadB subfamily.</text>
</comment>
<evidence type="ECO:0000259" key="10">
    <source>
        <dbReference type="Pfam" id="PF00890"/>
    </source>
</evidence>
<keyword evidence="7" id="KW-0274">FAD</keyword>
<proteinExistence type="inferred from homology"/>